<dbReference type="SUPFAM" id="SSF56219">
    <property type="entry name" value="DNase I-like"/>
    <property type="match status" value="1"/>
</dbReference>
<dbReference type="PANTHER" id="PTHR31635:SF196">
    <property type="entry name" value="REVERSE TRANSCRIPTASE DOMAIN-CONTAINING PROTEIN-RELATED"/>
    <property type="match status" value="1"/>
</dbReference>
<dbReference type="InterPro" id="IPR005135">
    <property type="entry name" value="Endo/exonuclease/phosphatase"/>
</dbReference>
<proteinExistence type="predicted"/>
<feature type="transmembrane region" description="Helical" evidence="1">
    <location>
        <begin position="774"/>
        <end position="796"/>
    </location>
</feature>
<evidence type="ECO:0000313" key="3">
    <source>
        <dbReference type="EMBL" id="KAJ8046369.1"/>
    </source>
</evidence>
<protein>
    <submittedName>
        <fullName evidence="3">LINE-1 retrotransposable element ORF2 protein</fullName>
    </submittedName>
</protein>
<dbReference type="Proteomes" id="UP001152320">
    <property type="component" value="Chromosome 2"/>
</dbReference>
<organism evidence="3 4">
    <name type="scientific">Holothuria leucospilota</name>
    <name type="common">Black long sea cucumber</name>
    <name type="synonym">Mertensiothuria leucospilota</name>
    <dbReference type="NCBI Taxonomy" id="206669"/>
    <lineage>
        <taxon>Eukaryota</taxon>
        <taxon>Metazoa</taxon>
        <taxon>Echinodermata</taxon>
        <taxon>Eleutherozoa</taxon>
        <taxon>Echinozoa</taxon>
        <taxon>Holothuroidea</taxon>
        <taxon>Aspidochirotacea</taxon>
        <taxon>Aspidochirotida</taxon>
        <taxon>Holothuriidae</taxon>
        <taxon>Holothuria</taxon>
    </lineage>
</organism>
<dbReference type="CDD" id="cd01650">
    <property type="entry name" value="RT_nLTR_like"/>
    <property type="match status" value="1"/>
</dbReference>
<dbReference type="PANTHER" id="PTHR31635">
    <property type="entry name" value="REVERSE TRANSCRIPTASE DOMAIN-CONTAINING PROTEIN-RELATED"/>
    <property type="match status" value="1"/>
</dbReference>
<dbReference type="Gene3D" id="3.60.10.10">
    <property type="entry name" value="Endonuclease/exonuclease/phosphatase"/>
    <property type="match status" value="1"/>
</dbReference>
<feature type="domain" description="Reverse transcriptase" evidence="2">
    <location>
        <begin position="515"/>
        <end position="773"/>
    </location>
</feature>
<dbReference type="Pfam" id="PF03372">
    <property type="entry name" value="Exo_endo_phos"/>
    <property type="match status" value="1"/>
</dbReference>
<sequence>MSSNDLVISSLNCRGLNCKEKRADVFDFLKANRKSHIYCLQDVHWTAGDLVQIEREWGSDCFISCGSSNSRGVAILFSNNFDYDVEKVVKDNEGNYIVLSLKTYDCKLTLISLYGPNNDNPSFYQKLQDLVSDFENTHCIIVGDWNLSLNQNLDTSNYLHENNPRSKKVVLEFLNNENLIDVWRVLHPTKKSFTWRQPNPFKQSRLDFFILSSGLFNKVVGSSIYHGYRSDHSLIQCIIKLNKIESGRGFWKFNNSLLKDDEYINVKSNVIDETIAEYACSPYDKTNIKTMNGYDVCLVIDDQLFFETLLCNIRGKSISYSSYKKRVTSEREKFLIEEIDWMEKNTLANSWRLNYVDDLKKELQEIRLNKVNGILLRSRAQRIDEDEKPSKYFLNLQKRNYEEKLISLLKIDNDEVLYANDGIKAEVYNFYKNLYRNNDGNVIDLNLEQGIINKLIILSDSESQDLEGPLGHLEVYNALKDMKNGKSPGPDGFTVEFLKYFWDKIGCFLVRSLNHGYGISQLSVSQRHGIISLIPKKDKPRDRLCNWRPITLLNISYKIASSAIANRIKRILSKLVSTDQNGFLKGRYTGNCIRTIYDIMHYCDEGNLPGILVAIDFEKAFDCISHKFIYKVLELLNFGPSIIKWYHTLYRNSTSSVLVNGYASQCFQVERGCRQGDPLSPYLFILCTEVLNILIKSNSSIRGISMNNYEHKLVQYADDTTFFLDGSAASFHGLMDTLTHFKNISGLIINFTKSLLIGIGSLKNCYDFFFVKILGYRGIVEMILFYLVFLLMLTSLKWLQLIMTKPC</sequence>
<evidence type="ECO:0000313" key="4">
    <source>
        <dbReference type="Proteomes" id="UP001152320"/>
    </source>
</evidence>
<reference evidence="3" key="1">
    <citation type="submission" date="2021-10" db="EMBL/GenBank/DDBJ databases">
        <title>Tropical sea cucumber genome reveals ecological adaptation and Cuvierian tubules defense mechanism.</title>
        <authorList>
            <person name="Chen T."/>
        </authorList>
    </citation>
    <scope>NUCLEOTIDE SEQUENCE</scope>
    <source>
        <strain evidence="3">Nanhai2018</strain>
        <tissue evidence="3">Muscle</tissue>
    </source>
</reference>
<keyword evidence="1" id="KW-0472">Membrane</keyword>
<name>A0A9Q1CKZ3_HOLLE</name>
<dbReference type="InterPro" id="IPR036691">
    <property type="entry name" value="Endo/exonu/phosph_ase_sf"/>
</dbReference>
<evidence type="ECO:0000259" key="2">
    <source>
        <dbReference type="PROSITE" id="PS50878"/>
    </source>
</evidence>
<dbReference type="SUPFAM" id="SSF56672">
    <property type="entry name" value="DNA/RNA polymerases"/>
    <property type="match status" value="1"/>
</dbReference>
<keyword evidence="1" id="KW-1133">Transmembrane helix</keyword>
<keyword evidence="1" id="KW-0812">Transmembrane</keyword>
<evidence type="ECO:0000256" key="1">
    <source>
        <dbReference type="SAM" id="Phobius"/>
    </source>
</evidence>
<dbReference type="PROSITE" id="PS50878">
    <property type="entry name" value="RT_POL"/>
    <property type="match status" value="1"/>
</dbReference>
<dbReference type="CDD" id="cd09076">
    <property type="entry name" value="L1-EN"/>
    <property type="match status" value="1"/>
</dbReference>
<dbReference type="Pfam" id="PF00078">
    <property type="entry name" value="RVT_1"/>
    <property type="match status" value="1"/>
</dbReference>
<dbReference type="AlphaFoldDB" id="A0A9Q1CKZ3"/>
<dbReference type="InterPro" id="IPR043502">
    <property type="entry name" value="DNA/RNA_pol_sf"/>
</dbReference>
<gene>
    <name evidence="3" type="ORF">HOLleu_05019</name>
</gene>
<accession>A0A9Q1CKZ3</accession>
<dbReference type="GO" id="GO:0003824">
    <property type="term" value="F:catalytic activity"/>
    <property type="evidence" value="ECO:0007669"/>
    <property type="project" value="InterPro"/>
</dbReference>
<dbReference type="EMBL" id="JAIZAY010000002">
    <property type="protein sequence ID" value="KAJ8046369.1"/>
    <property type="molecule type" value="Genomic_DNA"/>
</dbReference>
<dbReference type="InterPro" id="IPR000477">
    <property type="entry name" value="RT_dom"/>
</dbReference>
<comment type="caution">
    <text evidence="3">The sequence shown here is derived from an EMBL/GenBank/DDBJ whole genome shotgun (WGS) entry which is preliminary data.</text>
</comment>
<keyword evidence="4" id="KW-1185">Reference proteome</keyword>
<dbReference type="OrthoDB" id="407509at2759"/>